<organism evidence="1 2">
    <name type="scientific">Sphingomonas arvum</name>
    <dbReference type="NCBI Taxonomy" id="2992113"/>
    <lineage>
        <taxon>Bacteria</taxon>
        <taxon>Pseudomonadati</taxon>
        <taxon>Pseudomonadota</taxon>
        <taxon>Alphaproteobacteria</taxon>
        <taxon>Sphingomonadales</taxon>
        <taxon>Sphingomonadaceae</taxon>
        <taxon>Sphingomonas</taxon>
    </lineage>
</organism>
<evidence type="ECO:0000313" key="2">
    <source>
        <dbReference type="Proteomes" id="UP001526246"/>
    </source>
</evidence>
<reference evidence="1 2" key="1">
    <citation type="submission" date="2022-10" db="EMBL/GenBank/DDBJ databases">
        <title>Sphingomonas sp.</title>
        <authorList>
            <person name="Jin C."/>
        </authorList>
    </citation>
    <scope>NUCLEOTIDE SEQUENCE [LARGE SCALE GENOMIC DNA]</scope>
    <source>
        <strain evidence="1 2">BN140010</strain>
    </source>
</reference>
<evidence type="ECO:0000313" key="1">
    <source>
        <dbReference type="EMBL" id="MCW3798627.1"/>
    </source>
</evidence>
<accession>A0ABT3JHT2</accession>
<keyword evidence="2" id="KW-1185">Reference proteome</keyword>
<gene>
    <name evidence="1" type="ORF">OMW55_12500</name>
</gene>
<protein>
    <submittedName>
        <fullName evidence="1">Uncharacterized protein</fullName>
    </submittedName>
</protein>
<sequence length="73" mass="7622">MPTWSLEVDRELVTLDIHFADLPTAQLNEGGLGLPIRSDQSSSGTIPTTALQVGCAQGCTVKGADQLGQGLIK</sequence>
<dbReference type="EMBL" id="JAPDOB010000002">
    <property type="protein sequence ID" value="MCW3798627.1"/>
    <property type="molecule type" value="Genomic_DNA"/>
</dbReference>
<proteinExistence type="predicted"/>
<dbReference type="Proteomes" id="UP001526246">
    <property type="component" value="Unassembled WGS sequence"/>
</dbReference>
<comment type="caution">
    <text evidence="1">The sequence shown here is derived from an EMBL/GenBank/DDBJ whole genome shotgun (WGS) entry which is preliminary data.</text>
</comment>
<name>A0ABT3JHT2_9SPHN</name>